<accession>A0AAV4NS39</accession>
<dbReference type="AlphaFoldDB" id="A0AAV4NS39"/>
<protein>
    <submittedName>
        <fullName evidence="1">Uncharacterized protein</fullName>
    </submittedName>
</protein>
<organism evidence="1 2">
    <name type="scientific">Caerostris extrusa</name>
    <name type="common">Bark spider</name>
    <name type="synonym">Caerostris bankana</name>
    <dbReference type="NCBI Taxonomy" id="172846"/>
    <lineage>
        <taxon>Eukaryota</taxon>
        <taxon>Metazoa</taxon>
        <taxon>Ecdysozoa</taxon>
        <taxon>Arthropoda</taxon>
        <taxon>Chelicerata</taxon>
        <taxon>Arachnida</taxon>
        <taxon>Araneae</taxon>
        <taxon>Araneomorphae</taxon>
        <taxon>Entelegynae</taxon>
        <taxon>Araneoidea</taxon>
        <taxon>Araneidae</taxon>
        <taxon>Caerostris</taxon>
    </lineage>
</organism>
<evidence type="ECO:0000313" key="1">
    <source>
        <dbReference type="EMBL" id="GIX87647.1"/>
    </source>
</evidence>
<proteinExistence type="predicted"/>
<keyword evidence="2" id="KW-1185">Reference proteome</keyword>
<reference evidence="1 2" key="1">
    <citation type="submission" date="2021-06" db="EMBL/GenBank/DDBJ databases">
        <title>Caerostris extrusa draft genome.</title>
        <authorList>
            <person name="Kono N."/>
            <person name="Arakawa K."/>
        </authorList>
    </citation>
    <scope>NUCLEOTIDE SEQUENCE [LARGE SCALE GENOMIC DNA]</scope>
</reference>
<gene>
    <name evidence="1" type="ORF">CEXT_355351</name>
</gene>
<dbReference type="EMBL" id="BPLR01003701">
    <property type="protein sequence ID" value="GIX87647.1"/>
    <property type="molecule type" value="Genomic_DNA"/>
</dbReference>
<name>A0AAV4NS39_CAEEX</name>
<sequence>MDSLLIRWDPSFKMYAGPLSRWGTSIPMSRPSWSRGLHHPRQTNKGLLMALPTDSHRVLPPKVTLQMGVLPLQGVKCKQTILKQTCFLEVKG</sequence>
<evidence type="ECO:0000313" key="2">
    <source>
        <dbReference type="Proteomes" id="UP001054945"/>
    </source>
</evidence>
<dbReference type="Proteomes" id="UP001054945">
    <property type="component" value="Unassembled WGS sequence"/>
</dbReference>
<comment type="caution">
    <text evidence="1">The sequence shown here is derived from an EMBL/GenBank/DDBJ whole genome shotgun (WGS) entry which is preliminary data.</text>
</comment>